<feature type="region of interest" description="Disordered" evidence="1">
    <location>
        <begin position="45"/>
        <end position="85"/>
    </location>
</feature>
<gene>
    <name evidence="2" type="ORF">CGL2_11226016</name>
</gene>
<accession>B6APB1</accession>
<organism evidence="2">
    <name type="scientific">Leptospirillum sp. Group II '5-way CG'</name>
    <dbReference type="NCBI Taxonomy" id="419541"/>
    <lineage>
        <taxon>Bacteria</taxon>
        <taxon>Pseudomonadati</taxon>
        <taxon>Nitrospirota</taxon>
        <taxon>Nitrospiria</taxon>
        <taxon>Nitrospirales</taxon>
        <taxon>Nitrospiraceae</taxon>
        <taxon>Leptospirillum</taxon>
    </lineage>
</organism>
<evidence type="ECO:0000313" key="2">
    <source>
        <dbReference type="EMBL" id="EDZ39097.1"/>
    </source>
</evidence>
<reference evidence="2" key="2">
    <citation type="journal article" date="2008" name="PLoS Biol.">
        <title>Population genomic analysis of strain variation in Leptospirillum group II bacteria involved in acid mine drainage formation.</title>
        <authorList>
            <person name="Simmons S.L."/>
            <person name="Dibartolo G."/>
            <person name="Denef V.J."/>
            <person name="Goltsman D.S."/>
            <person name="Thelen M.P."/>
            <person name="Banfield J.F."/>
        </authorList>
    </citation>
    <scope>NUCLEOTIDE SEQUENCE [LARGE SCALE GENOMIC DNA]</scope>
</reference>
<dbReference type="AlphaFoldDB" id="B6APB1"/>
<name>B6APB1_9BACT</name>
<protein>
    <submittedName>
        <fullName evidence="2">Uncharacterized protein</fullName>
    </submittedName>
</protein>
<reference evidence="2" key="1">
    <citation type="journal article" date="2004" name="Nature">
        <title>Community structure and metabolism through reconstruction of microbial genomes from the environment.</title>
        <authorList>
            <person name="Tyson G.W."/>
            <person name="Chapman J."/>
            <person name="Hugenholtz P."/>
            <person name="Allen E.E."/>
            <person name="Ram R.J."/>
            <person name="Richardson P.M."/>
            <person name="Solovyev V.V."/>
            <person name="Rubin E.M."/>
            <person name="Rokhsar D.S."/>
            <person name="Banfield J.F."/>
        </authorList>
    </citation>
    <scope>NUCLEOTIDE SEQUENCE [LARGE SCALE GENOMIC DNA]</scope>
</reference>
<sequence length="85" mass="9411">MTNSPQTDQNILPSAEVFARMQNASSLEEYRDLFERYWECRKKERSVPFRVPEPGPDGPVPRSGTTEVPGSGREATSGAGTENLP</sequence>
<proteinExistence type="predicted"/>
<dbReference type="EMBL" id="DS995260">
    <property type="protein sequence ID" value="EDZ39097.1"/>
    <property type="molecule type" value="Genomic_DNA"/>
</dbReference>
<evidence type="ECO:0000256" key="1">
    <source>
        <dbReference type="SAM" id="MobiDB-lite"/>
    </source>
</evidence>